<evidence type="ECO:0000259" key="1">
    <source>
        <dbReference type="Pfam" id="PF13157"/>
    </source>
</evidence>
<name>A0ABW4YGG3_9BACL</name>
<gene>
    <name evidence="2" type="ORF">ACFSJH_03610</name>
</gene>
<dbReference type="InterPro" id="IPR025055">
    <property type="entry name" value="Ena_core"/>
</dbReference>
<proteinExistence type="predicted"/>
<reference evidence="3" key="1">
    <citation type="journal article" date="2019" name="Int. J. Syst. Evol. Microbiol.">
        <title>The Global Catalogue of Microorganisms (GCM) 10K type strain sequencing project: providing services to taxonomists for standard genome sequencing and annotation.</title>
        <authorList>
            <consortium name="The Broad Institute Genomics Platform"/>
            <consortium name="The Broad Institute Genome Sequencing Center for Infectious Disease"/>
            <person name="Wu L."/>
            <person name="Ma J."/>
        </authorList>
    </citation>
    <scope>NUCLEOTIDE SEQUENCE [LARGE SCALE GENOMIC DNA]</scope>
    <source>
        <strain evidence="3">GH52</strain>
    </source>
</reference>
<feature type="domain" description="Endospore appendages core" evidence="1">
    <location>
        <begin position="20"/>
        <end position="120"/>
    </location>
</feature>
<evidence type="ECO:0000313" key="2">
    <source>
        <dbReference type="EMBL" id="MFD2114826.1"/>
    </source>
</evidence>
<dbReference type="Pfam" id="PF13157">
    <property type="entry name" value="Enas"/>
    <property type="match status" value="1"/>
</dbReference>
<dbReference type="Proteomes" id="UP001597362">
    <property type="component" value="Unassembled WGS sequence"/>
</dbReference>
<sequence>MSKEKEHCRPSNVIAVADICDHKKVLKEVKVCIPIDQPCDGTTQTLFQSLSRQNPDAIVVVNNDSDCTMTVFIEGVSGGQGGNAPLAASVTGLSQITVTCSGPTSPGGRCSGTIDLDLTYVAKF</sequence>
<dbReference type="RefSeq" id="WP_377769852.1">
    <property type="nucleotide sequence ID" value="NZ_JBHUHO010000010.1"/>
</dbReference>
<accession>A0ABW4YGG3</accession>
<organism evidence="2 3">
    <name type="scientific">Paenibacillus yanchengensis</name>
    <dbReference type="NCBI Taxonomy" id="2035833"/>
    <lineage>
        <taxon>Bacteria</taxon>
        <taxon>Bacillati</taxon>
        <taxon>Bacillota</taxon>
        <taxon>Bacilli</taxon>
        <taxon>Bacillales</taxon>
        <taxon>Paenibacillaceae</taxon>
        <taxon>Paenibacillus</taxon>
    </lineage>
</organism>
<evidence type="ECO:0000313" key="3">
    <source>
        <dbReference type="Proteomes" id="UP001597362"/>
    </source>
</evidence>
<keyword evidence="3" id="KW-1185">Reference proteome</keyword>
<comment type="caution">
    <text evidence="2">The sequence shown here is derived from an EMBL/GenBank/DDBJ whole genome shotgun (WGS) entry which is preliminary data.</text>
</comment>
<protein>
    <submittedName>
        <fullName evidence="2">S-Ena type endospore appendage</fullName>
    </submittedName>
</protein>
<dbReference type="EMBL" id="JBHUHO010000010">
    <property type="protein sequence ID" value="MFD2114826.1"/>
    <property type="molecule type" value="Genomic_DNA"/>
</dbReference>